<proteinExistence type="predicted"/>
<dbReference type="EMBL" id="BOOZ01000047">
    <property type="protein sequence ID" value="GIJ12230.1"/>
    <property type="molecule type" value="Genomic_DNA"/>
</dbReference>
<organism evidence="3 4">
    <name type="scientific">Micromonospora andamanensis</name>
    <dbReference type="NCBI Taxonomy" id="1287068"/>
    <lineage>
        <taxon>Bacteria</taxon>
        <taxon>Bacillati</taxon>
        <taxon>Actinomycetota</taxon>
        <taxon>Actinomycetes</taxon>
        <taxon>Micromonosporales</taxon>
        <taxon>Micromonosporaceae</taxon>
        <taxon>Micromonospora</taxon>
    </lineage>
</organism>
<protein>
    <recommendedName>
        <fullName evidence="5">Secreted protein/lipoprotein</fullName>
    </recommendedName>
</protein>
<evidence type="ECO:0000313" key="4">
    <source>
        <dbReference type="Proteomes" id="UP000647017"/>
    </source>
</evidence>
<comment type="caution">
    <text evidence="3">The sequence shown here is derived from an EMBL/GenBank/DDBJ whole genome shotgun (WGS) entry which is preliminary data.</text>
</comment>
<reference evidence="3 4" key="1">
    <citation type="submission" date="2021-01" db="EMBL/GenBank/DDBJ databases">
        <title>Whole genome shotgun sequence of Verrucosispora andamanensis NBRC 109075.</title>
        <authorList>
            <person name="Komaki H."/>
            <person name="Tamura T."/>
        </authorList>
    </citation>
    <scope>NUCLEOTIDE SEQUENCE [LARGE SCALE GENOMIC DNA]</scope>
    <source>
        <strain evidence="3 4">NBRC 109075</strain>
    </source>
</reference>
<gene>
    <name evidence="3" type="ORF">Van01_54440</name>
</gene>
<keyword evidence="4" id="KW-1185">Reference proteome</keyword>
<dbReference type="Proteomes" id="UP000647017">
    <property type="component" value="Unassembled WGS sequence"/>
</dbReference>
<feature type="signal peptide" evidence="2">
    <location>
        <begin position="1"/>
        <end position="23"/>
    </location>
</feature>
<name>A0ABQ4I2X2_9ACTN</name>
<evidence type="ECO:0000256" key="2">
    <source>
        <dbReference type="SAM" id="SignalP"/>
    </source>
</evidence>
<evidence type="ECO:0000313" key="3">
    <source>
        <dbReference type="EMBL" id="GIJ12230.1"/>
    </source>
</evidence>
<dbReference type="PROSITE" id="PS51257">
    <property type="entry name" value="PROKAR_LIPOPROTEIN"/>
    <property type="match status" value="1"/>
</dbReference>
<keyword evidence="2" id="KW-0732">Signal</keyword>
<evidence type="ECO:0000256" key="1">
    <source>
        <dbReference type="SAM" id="MobiDB-lite"/>
    </source>
</evidence>
<feature type="chain" id="PRO_5045119828" description="Secreted protein/lipoprotein" evidence="2">
    <location>
        <begin position="24"/>
        <end position="192"/>
    </location>
</feature>
<sequence length="192" mass="20684">MIARRRHRLTIAAAVAVTAALLAGCSEEPGTEPGTAPSPTSAPSTAAPQADTAEQEARASALAAYDNYRKAYVAAAAADDPDGDELAKYTADPLLRQLKYELIQKRDQGLTTKGQPSWNAQVIKVNVDSRPFTATIEDCFDGTNWQTVYKSNGKPAGVPGQAKRYIVTAEAALYDDGRWLIRESTAQRERPC</sequence>
<feature type="region of interest" description="Disordered" evidence="1">
    <location>
        <begin position="26"/>
        <end position="58"/>
    </location>
</feature>
<feature type="compositionally biased region" description="Low complexity" evidence="1">
    <location>
        <begin position="26"/>
        <end position="48"/>
    </location>
</feature>
<accession>A0ABQ4I2X2</accession>
<evidence type="ECO:0008006" key="5">
    <source>
        <dbReference type="Google" id="ProtNLM"/>
    </source>
</evidence>